<evidence type="ECO:0000313" key="2">
    <source>
        <dbReference type="Proteomes" id="UP000636110"/>
    </source>
</evidence>
<gene>
    <name evidence="1" type="ORF">GM920_06920</name>
</gene>
<protein>
    <recommendedName>
        <fullName evidence="3">DUF2268 domain-containing protein</fullName>
    </recommendedName>
</protein>
<dbReference type="Proteomes" id="UP000636110">
    <property type="component" value="Unassembled WGS sequence"/>
</dbReference>
<reference evidence="1 2" key="1">
    <citation type="submission" date="2019-11" db="EMBL/GenBank/DDBJ databases">
        <title>Description of Pedobacter sp. LMG 31462T.</title>
        <authorList>
            <person name="Carlier A."/>
            <person name="Qi S."/>
            <person name="Vandamme P."/>
        </authorList>
    </citation>
    <scope>NUCLEOTIDE SEQUENCE [LARGE SCALE GENOMIC DNA]</scope>
    <source>
        <strain evidence="1 2">LMG 31462</strain>
    </source>
</reference>
<name>A0ABR6ETP9_9SPHI</name>
<dbReference type="EMBL" id="WNXC01000001">
    <property type="protein sequence ID" value="MBB2148640.1"/>
    <property type="molecule type" value="Genomic_DNA"/>
</dbReference>
<sequence length="358" mass="40561">MLITLSYFSSASPIYSYSRHKITMDYSAAEELIRLVGLKSVSDEELSRFASLYGNKLLIQKTSNSTGGTEQVFKKTLKEMITTGKVNGDDPYQWGKVSMELQHTKKLIAGLKLNKDSFTVEILERISAYTPAILPPQELRAYLLLGGTATGFVSGDEGAFCVALQNFGSDFEGLKTIMVHELYHAVQQAGQNSRKKMLADKPTYNTKATYFLIYNLWSEGTAESLGDFGLIKNPGRYSKIQQENQRKNEERLLVNFKLIEMMLYKMYTDSNARYAAVYNIGFSPVYEEAAYSVGAEMARKLDRLLGKEVLAEMVVQDPLDFISSYIKLYQDQPKEVPYQFDKSTEAIVEKLLAWRNRI</sequence>
<comment type="caution">
    <text evidence="1">The sequence shown here is derived from an EMBL/GenBank/DDBJ whole genome shotgun (WGS) entry which is preliminary data.</text>
</comment>
<accession>A0ABR6ETP9</accession>
<keyword evidence="2" id="KW-1185">Reference proteome</keyword>
<organism evidence="1 2">
    <name type="scientific">Pedobacter gandavensis</name>
    <dbReference type="NCBI Taxonomy" id="2679963"/>
    <lineage>
        <taxon>Bacteria</taxon>
        <taxon>Pseudomonadati</taxon>
        <taxon>Bacteroidota</taxon>
        <taxon>Sphingobacteriia</taxon>
        <taxon>Sphingobacteriales</taxon>
        <taxon>Sphingobacteriaceae</taxon>
        <taxon>Pedobacter</taxon>
    </lineage>
</organism>
<proteinExistence type="predicted"/>
<dbReference type="Pfam" id="PF18958">
    <property type="entry name" value="DUF5700"/>
    <property type="match status" value="1"/>
</dbReference>
<evidence type="ECO:0008006" key="3">
    <source>
        <dbReference type="Google" id="ProtNLM"/>
    </source>
</evidence>
<dbReference type="RefSeq" id="WP_182954812.1">
    <property type="nucleotide sequence ID" value="NZ_WNXC01000001.1"/>
</dbReference>
<dbReference type="InterPro" id="IPR043754">
    <property type="entry name" value="DUF5700"/>
</dbReference>
<evidence type="ECO:0000313" key="1">
    <source>
        <dbReference type="EMBL" id="MBB2148640.1"/>
    </source>
</evidence>